<dbReference type="Proteomes" id="UP000679388">
    <property type="component" value="Chromosome"/>
</dbReference>
<reference evidence="1" key="1">
    <citation type="submission" date="2020-07" db="EMBL/GenBank/DDBJ databases">
        <title>Acinetobacter junii strain YR7 chromosome and plasmid pNDM-YR7.</title>
        <authorList>
            <person name="Tang B."/>
        </authorList>
    </citation>
    <scope>NUCLEOTIDE SEQUENCE</scope>
    <source>
        <strain evidence="1">YR7</strain>
    </source>
</reference>
<name>A0AAX1MH37_ACIJU</name>
<sequence length="176" mass="21405">MNINIKKLLEQVFPPFELKANRSLLECDFYDTHYRYFDQIDDDYLSEIGISAEGLLLEYSFDWPKFYLKVGLEAARSRSRPHEQIKTWRDVSYEYLYYFGQDCSYLSSEGFKFFLPAAFYYFLLTDENKAYMDWFIFRLNSQWQIDQYIFNDDQKTFILSFVNDHYNRHVSSALHF</sequence>
<dbReference type="GeneID" id="70091188"/>
<evidence type="ECO:0000313" key="1">
    <source>
        <dbReference type="EMBL" id="QUY36929.1"/>
    </source>
</evidence>
<evidence type="ECO:0000313" key="2">
    <source>
        <dbReference type="Proteomes" id="UP000679388"/>
    </source>
</evidence>
<dbReference type="EMBL" id="CP059558">
    <property type="protein sequence ID" value="QUY36929.1"/>
    <property type="molecule type" value="Genomic_DNA"/>
</dbReference>
<proteinExistence type="predicted"/>
<dbReference type="AlphaFoldDB" id="A0AAX1MH37"/>
<dbReference type="RefSeq" id="WP_168154898.1">
    <property type="nucleotide sequence ID" value="NZ_CP059558.1"/>
</dbReference>
<organism evidence="1 2">
    <name type="scientific">Acinetobacter junii</name>
    <dbReference type="NCBI Taxonomy" id="40215"/>
    <lineage>
        <taxon>Bacteria</taxon>
        <taxon>Pseudomonadati</taxon>
        <taxon>Pseudomonadota</taxon>
        <taxon>Gammaproteobacteria</taxon>
        <taxon>Moraxellales</taxon>
        <taxon>Moraxellaceae</taxon>
        <taxon>Acinetobacter</taxon>
    </lineage>
</organism>
<protein>
    <submittedName>
        <fullName evidence="1">Uncharacterized protein</fullName>
    </submittedName>
</protein>
<gene>
    <name evidence="1" type="ORF">H2677_01605</name>
</gene>
<accession>A0AAX1MH37</accession>